<dbReference type="CDD" id="cd00041">
    <property type="entry name" value="CUB"/>
    <property type="match status" value="2"/>
</dbReference>
<proteinExistence type="predicted"/>
<evidence type="ECO:0000256" key="1">
    <source>
        <dbReference type="ARBA" id="ARBA00022737"/>
    </source>
</evidence>
<reference evidence="7" key="1">
    <citation type="submission" date="2022-01" db="UniProtKB">
        <authorList>
            <consortium name="EnsemblMetazoa"/>
        </authorList>
    </citation>
    <scope>IDENTIFICATION</scope>
</reference>
<keyword evidence="5" id="KW-0732">Signal</keyword>
<dbReference type="GeneID" id="106672063"/>
<feature type="domain" description="CUB" evidence="6">
    <location>
        <begin position="169"/>
        <end position="287"/>
    </location>
</feature>
<dbReference type="SUPFAM" id="SSF49854">
    <property type="entry name" value="Spermadhesin, CUB domain"/>
    <property type="match status" value="2"/>
</dbReference>
<name>A0A8I6S482_CIMLE</name>
<feature type="disulfide bond" evidence="3">
    <location>
        <begin position="298"/>
        <end position="310"/>
    </location>
</feature>
<dbReference type="InterPro" id="IPR023415">
    <property type="entry name" value="LDLR_class-A_CS"/>
</dbReference>
<dbReference type="OrthoDB" id="9971251at2759"/>
<dbReference type="SUPFAM" id="SSF57424">
    <property type="entry name" value="LDL receptor-like module"/>
    <property type="match status" value="1"/>
</dbReference>
<organism evidence="7 8">
    <name type="scientific">Cimex lectularius</name>
    <name type="common">Bed bug</name>
    <name type="synonym">Acanthia lectularia</name>
    <dbReference type="NCBI Taxonomy" id="79782"/>
    <lineage>
        <taxon>Eukaryota</taxon>
        <taxon>Metazoa</taxon>
        <taxon>Ecdysozoa</taxon>
        <taxon>Arthropoda</taxon>
        <taxon>Hexapoda</taxon>
        <taxon>Insecta</taxon>
        <taxon>Pterygota</taxon>
        <taxon>Neoptera</taxon>
        <taxon>Paraneoptera</taxon>
        <taxon>Hemiptera</taxon>
        <taxon>Heteroptera</taxon>
        <taxon>Panheteroptera</taxon>
        <taxon>Cimicomorpha</taxon>
        <taxon>Cimicidae</taxon>
        <taxon>Cimex</taxon>
    </lineage>
</organism>
<dbReference type="InterPro" id="IPR035914">
    <property type="entry name" value="Sperma_CUB_dom_sf"/>
</dbReference>
<dbReference type="PROSITE" id="PS01180">
    <property type="entry name" value="CUB"/>
    <property type="match status" value="2"/>
</dbReference>
<dbReference type="EnsemblMetazoa" id="XM_014403167.2">
    <property type="protein sequence ID" value="XP_014258653.1"/>
    <property type="gene ID" value="LOC106672063"/>
</dbReference>
<dbReference type="Pfam" id="PF00431">
    <property type="entry name" value="CUB"/>
    <property type="match status" value="2"/>
</dbReference>
<dbReference type="KEGG" id="clec:106672063"/>
<feature type="signal peptide" evidence="5">
    <location>
        <begin position="1"/>
        <end position="15"/>
    </location>
</feature>
<dbReference type="Gene3D" id="2.60.120.290">
    <property type="entry name" value="Spermadhesin, CUB domain"/>
    <property type="match status" value="2"/>
</dbReference>
<keyword evidence="1" id="KW-0677">Repeat</keyword>
<evidence type="ECO:0000256" key="5">
    <source>
        <dbReference type="SAM" id="SignalP"/>
    </source>
</evidence>
<dbReference type="InterPro" id="IPR036055">
    <property type="entry name" value="LDL_receptor-like_sf"/>
</dbReference>
<protein>
    <recommendedName>
        <fullName evidence="6">CUB domain-containing protein</fullName>
    </recommendedName>
</protein>
<keyword evidence="2 3" id="KW-1015">Disulfide bond</keyword>
<feature type="disulfide bond" evidence="3">
    <location>
        <begin position="305"/>
        <end position="323"/>
    </location>
</feature>
<dbReference type="InterPro" id="IPR000859">
    <property type="entry name" value="CUB_dom"/>
</dbReference>
<dbReference type="RefSeq" id="XP_014258653.1">
    <property type="nucleotide sequence ID" value="XM_014403167.2"/>
</dbReference>
<dbReference type="FunFam" id="2.60.120.290:FF:000013">
    <property type="entry name" value="Membrane frizzled-related protein"/>
    <property type="match status" value="1"/>
</dbReference>
<feature type="transmembrane region" description="Helical" evidence="4">
    <location>
        <begin position="345"/>
        <end position="368"/>
    </location>
</feature>
<accession>A0A8I6S482</accession>
<dbReference type="PANTHER" id="PTHR24251">
    <property type="entry name" value="OVOCHYMASE-RELATED"/>
    <property type="match status" value="1"/>
</dbReference>
<evidence type="ECO:0000256" key="4">
    <source>
        <dbReference type="SAM" id="Phobius"/>
    </source>
</evidence>
<dbReference type="SMART" id="SM00192">
    <property type="entry name" value="LDLa"/>
    <property type="match status" value="1"/>
</dbReference>
<comment type="caution">
    <text evidence="3">Lacks conserved residue(s) required for the propagation of feature annotation.</text>
</comment>
<dbReference type="CTD" id="32303"/>
<evidence type="ECO:0000313" key="7">
    <source>
        <dbReference type="EnsemblMetazoa" id="XP_014258653.1"/>
    </source>
</evidence>
<evidence type="ECO:0000259" key="6">
    <source>
        <dbReference type="PROSITE" id="PS01180"/>
    </source>
</evidence>
<dbReference type="SMART" id="SM00042">
    <property type="entry name" value="CUB"/>
    <property type="match status" value="2"/>
</dbReference>
<keyword evidence="4" id="KW-0812">Transmembrane</keyword>
<dbReference type="PANTHER" id="PTHR24251:SF28">
    <property type="entry name" value="NEUROPILIN AND TOLLOID-LIKE, ISOFORM B"/>
    <property type="match status" value="1"/>
</dbReference>
<keyword evidence="8" id="KW-1185">Reference proteome</keyword>
<keyword evidence="4" id="KW-0472">Membrane</keyword>
<dbReference type="PROSITE" id="PS50068">
    <property type="entry name" value="LDLRA_2"/>
    <property type="match status" value="1"/>
</dbReference>
<dbReference type="PROSITE" id="PS01209">
    <property type="entry name" value="LDLRA_1"/>
    <property type="match status" value="1"/>
</dbReference>
<evidence type="ECO:0000313" key="8">
    <source>
        <dbReference type="Proteomes" id="UP000494040"/>
    </source>
</evidence>
<sequence>MLLVYFVFCASLVMSVPYPANPPEEQMTQDGPMSIADFNPRCAMFSAGIPESQTFFSPSFPANYPNNTECVKIIEAPPGHYLELDFRDKFRLEPSEDCKFDYLEIRDGANGYDPLIGTYCGFAYPPKISSVGRFLWLKFKSDGNTEYSGFTAVYKFLRMTGKQIPEAHCEIKMSGIQGYVNRSDADPASVNRTIEYKVPLECMWTIRVKVGWKIQLNFQKFDLKVPNDCDSNYVDIYPENTDMPSQINNFCGSIADTVQSPENVLRVRFFAKPEAINSSFTAIYTAYREKPKGEPVGCEEDEYDCEDATCISDELRCNGVNNCRFRSDEDPAKCQPKETVLSEHMIIILIVFFFILTGMCFAFLFNCLRKLIRDHRIIQEHMRRSREARMNEEDSKIPTVFSKRSDCFVPSDESIVSNFKSSEVETRDSQVQTRESLFETGLPGPREVQQNWFTTFGRGPPSEEDSSASVRATSIETTKSAPDVILTRH</sequence>
<keyword evidence="4" id="KW-1133">Transmembrane helix</keyword>
<dbReference type="Proteomes" id="UP000494040">
    <property type="component" value="Unassembled WGS sequence"/>
</dbReference>
<dbReference type="InterPro" id="IPR002172">
    <property type="entry name" value="LDrepeatLR_classA_rpt"/>
</dbReference>
<dbReference type="OMA" id="LECTWSI"/>
<feature type="chain" id="PRO_5035324161" description="CUB domain-containing protein" evidence="5">
    <location>
        <begin position="16"/>
        <end position="489"/>
    </location>
</feature>
<dbReference type="Pfam" id="PF00057">
    <property type="entry name" value="Ldl_recept_a"/>
    <property type="match status" value="1"/>
</dbReference>
<dbReference type="CDD" id="cd00112">
    <property type="entry name" value="LDLa"/>
    <property type="match status" value="1"/>
</dbReference>
<evidence type="ECO:0000256" key="3">
    <source>
        <dbReference type="PROSITE-ProRule" id="PRU00124"/>
    </source>
</evidence>
<feature type="domain" description="CUB" evidence="6">
    <location>
        <begin position="42"/>
        <end position="157"/>
    </location>
</feature>
<dbReference type="Gene3D" id="4.10.400.10">
    <property type="entry name" value="Low-density Lipoprotein Receptor"/>
    <property type="match status" value="1"/>
</dbReference>
<evidence type="ECO:0000256" key="2">
    <source>
        <dbReference type="ARBA" id="ARBA00023157"/>
    </source>
</evidence>
<dbReference type="AlphaFoldDB" id="A0A8I6S482"/>